<dbReference type="AlphaFoldDB" id="A0A6C0H7N5"/>
<keyword evidence="1" id="KW-0472">Membrane</keyword>
<evidence type="ECO:0000313" key="2">
    <source>
        <dbReference type="EMBL" id="QHT76023.1"/>
    </source>
</evidence>
<keyword evidence="1" id="KW-0812">Transmembrane</keyword>
<reference evidence="2" key="1">
    <citation type="journal article" date="2020" name="Nature">
        <title>Giant virus diversity and host interactions through global metagenomics.</title>
        <authorList>
            <person name="Schulz F."/>
            <person name="Roux S."/>
            <person name="Paez-Espino D."/>
            <person name="Jungbluth S."/>
            <person name="Walsh D.A."/>
            <person name="Denef V.J."/>
            <person name="McMahon K.D."/>
            <person name="Konstantinidis K.T."/>
            <person name="Eloe-Fadrosh E.A."/>
            <person name="Kyrpides N.C."/>
            <person name="Woyke T."/>
        </authorList>
    </citation>
    <scope>NUCLEOTIDE SEQUENCE</scope>
    <source>
        <strain evidence="2">GVMAG-M-3300023179-71</strain>
    </source>
</reference>
<accession>A0A6C0H7N5</accession>
<organism evidence="2">
    <name type="scientific">viral metagenome</name>
    <dbReference type="NCBI Taxonomy" id="1070528"/>
    <lineage>
        <taxon>unclassified sequences</taxon>
        <taxon>metagenomes</taxon>
        <taxon>organismal metagenomes</taxon>
    </lineage>
</organism>
<proteinExistence type="predicted"/>
<sequence>MYLIIFIFIFVLYFYLNIIYFYKINPNLEIFEINELNDSLLRFKTPLLFKLPKESNLTNYTCISYLLKNESFNNYPFSINDKIKLPLKIIHKYIEKEKKISSNNNDFIINTPDIYKIFKENDTIFKPILNCSTTTYDIIFGLSETPFKYSLNYYNYFIITEGIVDVILTPYTNIPKKERKFDYINMNGGILSPSNEIKCQTIKLKLKKDDVLFIPNFWYYSFRFIDNISSISSFSYCPIMNDIAILPYHILHYLQLQNIKLIPEIISTKK</sequence>
<keyword evidence="1" id="KW-1133">Transmembrane helix</keyword>
<dbReference type="EMBL" id="MN739886">
    <property type="protein sequence ID" value="QHT76023.1"/>
    <property type="molecule type" value="Genomic_DNA"/>
</dbReference>
<name>A0A6C0H7N5_9ZZZZ</name>
<feature type="transmembrane region" description="Helical" evidence="1">
    <location>
        <begin position="5"/>
        <end position="22"/>
    </location>
</feature>
<evidence type="ECO:0000256" key="1">
    <source>
        <dbReference type="SAM" id="Phobius"/>
    </source>
</evidence>
<evidence type="ECO:0008006" key="3">
    <source>
        <dbReference type="Google" id="ProtNLM"/>
    </source>
</evidence>
<protein>
    <recommendedName>
        <fullName evidence="3">Cupin-like domain-containing protein</fullName>
    </recommendedName>
</protein>